<reference evidence="9" key="1">
    <citation type="journal article" date="2019" name="Int. J. Syst. Evol. Microbiol.">
        <title>The Global Catalogue of Microorganisms (GCM) 10K type strain sequencing project: providing services to taxonomists for standard genome sequencing and annotation.</title>
        <authorList>
            <consortium name="The Broad Institute Genomics Platform"/>
            <consortium name="The Broad Institute Genome Sequencing Center for Infectious Disease"/>
            <person name="Wu L."/>
            <person name="Ma J."/>
        </authorList>
    </citation>
    <scope>NUCLEOTIDE SEQUENCE [LARGE SCALE GENOMIC DNA]</scope>
    <source>
        <strain evidence="9">CCM 8937</strain>
    </source>
</reference>
<dbReference type="RefSeq" id="WP_125650875.1">
    <property type="nucleotide sequence ID" value="NZ_JBHTOH010000026.1"/>
</dbReference>
<keyword evidence="3" id="KW-0731">Sigma factor</keyword>
<feature type="domain" description="RNA polymerase sigma factor 70 region 4 type 2" evidence="7">
    <location>
        <begin position="106"/>
        <end position="154"/>
    </location>
</feature>
<dbReference type="Gene3D" id="1.10.10.10">
    <property type="entry name" value="Winged helix-like DNA-binding domain superfamily/Winged helix DNA-binding domain"/>
    <property type="match status" value="1"/>
</dbReference>
<dbReference type="InterPro" id="IPR007627">
    <property type="entry name" value="RNA_pol_sigma70_r2"/>
</dbReference>
<dbReference type="Gene3D" id="1.10.1740.10">
    <property type="match status" value="1"/>
</dbReference>
<keyword evidence="4" id="KW-0238">DNA-binding</keyword>
<keyword evidence="2" id="KW-0805">Transcription regulation</keyword>
<dbReference type="InterPro" id="IPR036388">
    <property type="entry name" value="WH-like_DNA-bd_sf"/>
</dbReference>
<proteinExistence type="inferred from homology"/>
<gene>
    <name evidence="8" type="ORF">ACFQ4R_04465</name>
</gene>
<dbReference type="InterPro" id="IPR013325">
    <property type="entry name" value="RNA_pol_sigma_r2"/>
</dbReference>
<feature type="domain" description="RNA polymerase sigma-70 region 2" evidence="6">
    <location>
        <begin position="6"/>
        <end position="71"/>
    </location>
</feature>
<dbReference type="InterPro" id="IPR013249">
    <property type="entry name" value="RNA_pol_sigma70_r4_t2"/>
</dbReference>
<evidence type="ECO:0000256" key="2">
    <source>
        <dbReference type="ARBA" id="ARBA00023015"/>
    </source>
</evidence>
<evidence type="ECO:0000256" key="1">
    <source>
        <dbReference type="ARBA" id="ARBA00010641"/>
    </source>
</evidence>
<dbReference type="InterPro" id="IPR014284">
    <property type="entry name" value="RNA_pol_sigma-70_dom"/>
</dbReference>
<sequence length="166" mass="19671">MELALIYQTYGEFVFRYLLSLTRDEQLAEELTQETFYQAVKSAHKFKGESQVSTWLCQIAKHLWWQYLRKKPPLSANPNCLIDQPDSQPIPETRLLQQENKMVVFQAIHQLNELSKEVVLLRINGDFSFKEIGEVFDKSENWARVTFFRTKQKIIERMQANEDEQP</sequence>
<evidence type="ECO:0000259" key="7">
    <source>
        <dbReference type="Pfam" id="PF08281"/>
    </source>
</evidence>
<evidence type="ECO:0000313" key="8">
    <source>
        <dbReference type="EMBL" id="MFD1410867.1"/>
    </source>
</evidence>
<dbReference type="SUPFAM" id="SSF88659">
    <property type="entry name" value="Sigma3 and sigma4 domains of RNA polymerase sigma factors"/>
    <property type="match status" value="1"/>
</dbReference>
<dbReference type="InterPro" id="IPR039425">
    <property type="entry name" value="RNA_pol_sigma-70-like"/>
</dbReference>
<evidence type="ECO:0000313" key="9">
    <source>
        <dbReference type="Proteomes" id="UP001597191"/>
    </source>
</evidence>
<evidence type="ECO:0000256" key="4">
    <source>
        <dbReference type="ARBA" id="ARBA00023125"/>
    </source>
</evidence>
<dbReference type="PANTHER" id="PTHR43133:SF8">
    <property type="entry name" value="RNA POLYMERASE SIGMA FACTOR HI_1459-RELATED"/>
    <property type="match status" value="1"/>
</dbReference>
<protein>
    <submittedName>
        <fullName evidence="8">RNA polymerase sigma factor</fullName>
    </submittedName>
</protein>
<dbReference type="Pfam" id="PF08281">
    <property type="entry name" value="Sigma70_r4_2"/>
    <property type="match status" value="1"/>
</dbReference>
<evidence type="ECO:0000259" key="6">
    <source>
        <dbReference type="Pfam" id="PF04542"/>
    </source>
</evidence>
<dbReference type="EMBL" id="JBHTOH010000026">
    <property type="protein sequence ID" value="MFD1410867.1"/>
    <property type="molecule type" value="Genomic_DNA"/>
</dbReference>
<accession>A0ABW4BPJ9</accession>
<dbReference type="Pfam" id="PF04542">
    <property type="entry name" value="Sigma70_r2"/>
    <property type="match status" value="1"/>
</dbReference>
<dbReference type="PANTHER" id="PTHR43133">
    <property type="entry name" value="RNA POLYMERASE ECF-TYPE SIGMA FACTO"/>
    <property type="match status" value="1"/>
</dbReference>
<dbReference type="Proteomes" id="UP001597191">
    <property type="component" value="Unassembled WGS sequence"/>
</dbReference>
<keyword evidence="5" id="KW-0804">Transcription</keyword>
<comment type="caution">
    <text evidence="8">The sequence shown here is derived from an EMBL/GenBank/DDBJ whole genome shotgun (WGS) entry which is preliminary data.</text>
</comment>
<evidence type="ECO:0000256" key="3">
    <source>
        <dbReference type="ARBA" id="ARBA00023082"/>
    </source>
</evidence>
<evidence type="ECO:0000256" key="5">
    <source>
        <dbReference type="ARBA" id="ARBA00023163"/>
    </source>
</evidence>
<dbReference type="SUPFAM" id="SSF88946">
    <property type="entry name" value="Sigma2 domain of RNA polymerase sigma factors"/>
    <property type="match status" value="1"/>
</dbReference>
<name>A0ABW4BPJ9_9LACO</name>
<dbReference type="NCBIfam" id="TIGR02937">
    <property type="entry name" value="sigma70-ECF"/>
    <property type="match status" value="1"/>
</dbReference>
<dbReference type="InterPro" id="IPR013324">
    <property type="entry name" value="RNA_pol_sigma_r3/r4-like"/>
</dbReference>
<keyword evidence="9" id="KW-1185">Reference proteome</keyword>
<organism evidence="8 9">
    <name type="scientific">Lapidilactobacillus gannanensis</name>
    <dbReference type="NCBI Taxonomy" id="2486002"/>
    <lineage>
        <taxon>Bacteria</taxon>
        <taxon>Bacillati</taxon>
        <taxon>Bacillota</taxon>
        <taxon>Bacilli</taxon>
        <taxon>Lactobacillales</taxon>
        <taxon>Lactobacillaceae</taxon>
        <taxon>Lapidilactobacillus</taxon>
    </lineage>
</organism>
<comment type="similarity">
    <text evidence="1">Belongs to the sigma-70 factor family. ECF subfamily.</text>
</comment>